<dbReference type="GO" id="GO:0005886">
    <property type="term" value="C:plasma membrane"/>
    <property type="evidence" value="ECO:0007669"/>
    <property type="project" value="TreeGrafter"/>
</dbReference>
<dbReference type="InterPro" id="IPR011009">
    <property type="entry name" value="Kinase-like_dom_sf"/>
</dbReference>
<comment type="catalytic activity">
    <reaction evidence="15">
        <text>L-tyrosyl-[protein] + ATP = O-phospho-L-tyrosyl-[protein] + ADP + H(+)</text>
        <dbReference type="Rhea" id="RHEA:10596"/>
        <dbReference type="Rhea" id="RHEA-COMP:10136"/>
        <dbReference type="Rhea" id="RHEA-COMP:20101"/>
        <dbReference type="ChEBI" id="CHEBI:15378"/>
        <dbReference type="ChEBI" id="CHEBI:30616"/>
        <dbReference type="ChEBI" id="CHEBI:46858"/>
        <dbReference type="ChEBI" id="CHEBI:61978"/>
        <dbReference type="ChEBI" id="CHEBI:456216"/>
        <dbReference type="EC" id="2.7.10.1"/>
    </reaction>
</comment>
<dbReference type="SUPFAM" id="SSF48726">
    <property type="entry name" value="Immunoglobulin"/>
    <property type="match status" value="1"/>
</dbReference>
<dbReference type="InterPro" id="IPR017441">
    <property type="entry name" value="Protein_kinase_ATP_BS"/>
</dbReference>
<dbReference type="FunFam" id="1.10.510.10:FF:000190">
    <property type="entry name" value="Proto-oncogene tyrosine-protein kinase receptor Ret"/>
    <property type="match status" value="1"/>
</dbReference>
<dbReference type="STRING" id="7574.A0A1S3IGN2"/>
<feature type="domain" description="Protein kinase" evidence="22">
    <location>
        <begin position="193"/>
        <end position="464"/>
    </location>
</feature>
<evidence type="ECO:0000313" key="23">
    <source>
        <dbReference type="Proteomes" id="UP000085678"/>
    </source>
</evidence>
<organism evidence="23 24">
    <name type="scientific">Lingula anatina</name>
    <name type="common">Brachiopod</name>
    <name type="synonym">Lingula unguis</name>
    <dbReference type="NCBI Taxonomy" id="7574"/>
    <lineage>
        <taxon>Eukaryota</taxon>
        <taxon>Metazoa</taxon>
        <taxon>Spiralia</taxon>
        <taxon>Lophotrochozoa</taxon>
        <taxon>Brachiopoda</taxon>
        <taxon>Linguliformea</taxon>
        <taxon>Lingulata</taxon>
        <taxon>Lingulida</taxon>
        <taxon>Linguloidea</taxon>
        <taxon>Lingulidae</taxon>
        <taxon>Lingula</taxon>
    </lineage>
</organism>
<dbReference type="OrthoDB" id="5984265at2759"/>
<dbReference type="GO" id="GO:0004714">
    <property type="term" value="F:transmembrane receptor protein tyrosine kinase activity"/>
    <property type="evidence" value="ECO:0007669"/>
    <property type="project" value="UniProtKB-EC"/>
</dbReference>
<evidence type="ECO:0000313" key="24">
    <source>
        <dbReference type="RefSeq" id="XP_013397377.1"/>
    </source>
</evidence>
<dbReference type="PRINTS" id="PR00109">
    <property type="entry name" value="TYRKINASE"/>
</dbReference>
<feature type="active site" description="Proton acceptor" evidence="16">
    <location>
        <position position="329"/>
    </location>
</feature>
<keyword evidence="12" id="KW-1015">Disulfide bond</keyword>
<evidence type="ECO:0000256" key="6">
    <source>
        <dbReference type="ARBA" id="ARBA00022741"/>
    </source>
</evidence>
<evidence type="ECO:0000256" key="9">
    <source>
        <dbReference type="ARBA" id="ARBA00022989"/>
    </source>
</evidence>
<reference evidence="24" key="1">
    <citation type="submission" date="2025-08" db="UniProtKB">
        <authorList>
            <consortium name="RefSeq"/>
        </authorList>
    </citation>
    <scope>IDENTIFICATION</scope>
    <source>
        <tissue evidence="24">Gonads</tissue>
    </source>
</reference>
<keyword evidence="4 21" id="KW-0812">Transmembrane</keyword>
<keyword evidence="14" id="KW-0325">Glycoprotein</keyword>
<evidence type="ECO:0000256" key="18">
    <source>
        <dbReference type="PIRSR" id="PIRSR000615-3"/>
    </source>
</evidence>
<sequence length="493" mass="56533">MDKDSMNRVKEIDWFKRKGSQKSETMASFLYKNAGQTIEPKSSVSTDRLNVTVGRNWTLLSIYSLTPEDEADYTCQFHLIDESHPCLQRFTLTVTVSESTIGMEHEAPTAVGANYVLASAAGAIISIVITTAVYYVYRYYQARKRRRSPDQDPEDEELRRLEPPVHDAVNPAGTENTSSETGAGEISIQELQFDRSCKLGEGQFGEVWKGYMEVEEKVKTVAVKILKGNTMYKEKEDFKTEMETLKNVPAHKNIVPLIATSSKEDPLFIVMEYQTMGSLQRVLRNGRGNTYYSNTYGCSKFTAQQLLTFAYEVACGMTHIAELGYLHRDLATRNVLVDEHFTCKISDFGLARDVSLIREYESRSQGFLPLRWMALESIKDSVYTTHSDVWSFGILMWEIVTLGCTPYPGISSMILRQQLENGYRMMRPKHCTYEVYRIMYRCWREPPAFRPSFKELCQQLEDLISKAQNYVDLVNIDERLFKGLTRCIPGEKY</sequence>
<evidence type="ECO:0000256" key="13">
    <source>
        <dbReference type="ARBA" id="ARBA00023170"/>
    </source>
</evidence>
<evidence type="ECO:0000256" key="10">
    <source>
        <dbReference type="ARBA" id="ARBA00023136"/>
    </source>
</evidence>
<feature type="binding site" evidence="18">
    <location>
        <position position="334"/>
    </location>
    <ligand>
        <name>Mg(2+)</name>
        <dbReference type="ChEBI" id="CHEBI:18420"/>
    </ligand>
</feature>
<dbReference type="GO" id="GO:0046872">
    <property type="term" value="F:metal ion binding"/>
    <property type="evidence" value="ECO:0007669"/>
    <property type="project" value="UniProtKB-KW"/>
</dbReference>
<dbReference type="AlphaFoldDB" id="A0A1S3IGN2"/>
<dbReference type="PANTHER" id="PTHR24416:SF611">
    <property type="entry name" value="TYROSINE-PROTEIN KINASE TRANSMEMBRANE RECEPTOR ROR"/>
    <property type="match status" value="1"/>
</dbReference>
<keyword evidence="18" id="KW-0460">Magnesium</keyword>
<dbReference type="Gene3D" id="1.10.510.10">
    <property type="entry name" value="Transferase(Phosphotransferase) domain 1"/>
    <property type="match status" value="1"/>
</dbReference>
<keyword evidence="7 24" id="KW-0418">Kinase</keyword>
<comment type="subcellular location">
    <subcellularLocation>
        <location evidence="1">Membrane</location>
        <topology evidence="1">Single-pass type I membrane protein</topology>
    </subcellularLocation>
</comment>
<dbReference type="SMART" id="SM00219">
    <property type="entry name" value="TyrKc"/>
    <property type="match status" value="1"/>
</dbReference>
<keyword evidence="9 21" id="KW-1133">Transmembrane helix</keyword>
<feature type="region of interest" description="Disordered" evidence="20">
    <location>
        <begin position="146"/>
        <end position="185"/>
    </location>
</feature>
<dbReference type="InterPro" id="IPR013783">
    <property type="entry name" value="Ig-like_fold"/>
</dbReference>
<dbReference type="Gene3D" id="3.30.200.20">
    <property type="entry name" value="Phosphorylase Kinase, domain 1"/>
    <property type="match status" value="1"/>
</dbReference>
<dbReference type="EC" id="2.7.10.1" evidence="2"/>
<dbReference type="GO" id="GO:0005524">
    <property type="term" value="F:ATP binding"/>
    <property type="evidence" value="ECO:0007669"/>
    <property type="project" value="UniProtKB-UniRule"/>
</dbReference>
<dbReference type="GO" id="GO:0007169">
    <property type="term" value="P:cell surface receptor protein tyrosine kinase signaling pathway"/>
    <property type="evidence" value="ECO:0007669"/>
    <property type="project" value="TreeGrafter"/>
</dbReference>
<dbReference type="InterPro" id="IPR050122">
    <property type="entry name" value="RTK"/>
</dbReference>
<keyword evidence="3" id="KW-0808">Transferase</keyword>
<keyword evidence="23" id="KW-1185">Reference proteome</keyword>
<dbReference type="InterPro" id="IPR000719">
    <property type="entry name" value="Prot_kinase_dom"/>
</dbReference>
<dbReference type="RefSeq" id="XP_013397377.1">
    <property type="nucleotide sequence ID" value="XM_013541923.2"/>
</dbReference>
<dbReference type="InterPro" id="IPR020635">
    <property type="entry name" value="Tyr_kinase_cat_dom"/>
</dbReference>
<dbReference type="Gene3D" id="2.60.40.10">
    <property type="entry name" value="Immunoglobulins"/>
    <property type="match status" value="1"/>
</dbReference>
<name>A0A1S3IGN2_LINAN</name>
<protein>
    <recommendedName>
        <fullName evidence="2">receptor protein-tyrosine kinase</fullName>
        <ecNumber evidence="2">2.7.10.1</ecNumber>
    </recommendedName>
</protein>
<evidence type="ECO:0000259" key="22">
    <source>
        <dbReference type="PROSITE" id="PS50011"/>
    </source>
</evidence>
<dbReference type="Pfam" id="PF07714">
    <property type="entry name" value="PK_Tyr_Ser-Thr"/>
    <property type="match status" value="1"/>
</dbReference>
<evidence type="ECO:0000256" key="19">
    <source>
        <dbReference type="PROSITE-ProRule" id="PRU10141"/>
    </source>
</evidence>
<dbReference type="PROSITE" id="PS50011">
    <property type="entry name" value="PROTEIN_KINASE_DOM"/>
    <property type="match status" value="1"/>
</dbReference>
<dbReference type="PANTHER" id="PTHR24416">
    <property type="entry name" value="TYROSINE-PROTEIN KINASE RECEPTOR"/>
    <property type="match status" value="1"/>
</dbReference>
<dbReference type="SUPFAM" id="SSF56112">
    <property type="entry name" value="Protein kinase-like (PK-like)"/>
    <property type="match status" value="1"/>
</dbReference>
<evidence type="ECO:0000256" key="7">
    <source>
        <dbReference type="ARBA" id="ARBA00022777"/>
    </source>
</evidence>
<gene>
    <name evidence="24" type="primary">LOC106164119</name>
</gene>
<evidence type="ECO:0000256" key="3">
    <source>
        <dbReference type="ARBA" id="ARBA00022679"/>
    </source>
</evidence>
<evidence type="ECO:0000256" key="20">
    <source>
        <dbReference type="SAM" id="MobiDB-lite"/>
    </source>
</evidence>
<keyword evidence="18" id="KW-0479">Metal-binding</keyword>
<evidence type="ECO:0000256" key="21">
    <source>
        <dbReference type="SAM" id="Phobius"/>
    </source>
</evidence>
<evidence type="ECO:0000256" key="14">
    <source>
        <dbReference type="ARBA" id="ARBA00023180"/>
    </source>
</evidence>
<dbReference type="PROSITE" id="PS00107">
    <property type="entry name" value="PROTEIN_KINASE_ATP"/>
    <property type="match status" value="1"/>
</dbReference>
<evidence type="ECO:0000256" key="17">
    <source>
        <dbReference type="PIRSR" id="PIRSR000615-2"/>
    </source>
</evidence>
<dbReference type="GO" id="GO:0043235">
    <property type="term" value="C:receptor complex"/>
    <property type="evidence" value="ECO:0007669"/>
    <property type="project" value="TreeGrafter"/>
</dbReference>
<evidence type="ECO:0000256" key="16">
    <source>
        <dbReference type="PIRSR" id="PIRSR000615-1"/>
    </source>
</evidence>
<dbReference type="InterPro" id="IPR001245">
    <property type="entry name" value="Ser-Thr/Tyr_kinase_cat_dom"/>
</dbReference>
<dbReference type="FunCoup" id="A0A1S3IGN2">
    <property type="interactions" value="4"/>
</dbReference>
<dbReference type="GeneID" id="106164119"/>
<evidence type="ECO:0000256" key="11">
    <source>
        <dbReference type="ARBA" id="ARBA00023137"/>
    </source>
</evidence>
<keyword evidence="10 21" id="KW-0472">Membrane</keyword>
<evidence type="ECO:0000256" key="8">
    <source>
        <dbReference type="ARBA" id="ARBA00022840"/>
    </source>
</evidence>
<dbReference type="InterPro" id="IPR036179">
    <property type="entry name" value="Ig-like_dom_sf"/>
</dbReference>
<keyword evidence="13 24" id="KW-0675">Receptor</keyword>
<feature type="binding site" evidence="19">
    <location>
        <position position="224"/>
    </location>
    <ligand>
        <name>ATP</name>
        <dbReference type="ChEBI" id="CHEBI:30616"/>
    </ligand>
</feature>
<evidence type="ECO:0000256" key="12">
    <source>
        <dbReference type="ARBA" id="ARBA00023157"/>
    </source>
</evidence>
<evidence type="ECO:0000256" key="15">
    <source>
        <dbReference type="ARBA" id="ARBA00051243"/>
    </source>
</evidence>
<dbReference type="Proteomes" id="UP000085678">
    <property type="component" value="Unplaced"/>
</dbReference>
<dbReference type="CDD" id="cd00192">
    <property type="entry name" value="PTKc"/>
    <property type="match status" value="1"/>
</dbReference>
<keyword evidence="8 17" id="KW-0067">ATP-binding</keyword>
<accession>A0A1S3IGN2</accession>
<evidence type="ECO:0000256" key="2">
    <source>
        <dbReference type="ARBA" id="ARBA00011902"/>
    </source>
</evidence>
<feature type="transmembrane region" description="Helical" evidence="21">
    <location>
        <begin position="115"/>
        <end position="137"/>
    </location>
</feature>
<dbReference type="InParanoid" id="A0A1S3IGN2"/>
<feature type="binding site" evidence="17">
    <location>
        <position position="333"/>
    </location>
    <ligand>
        <name>ATP</name>
        <dbReference type="ChEBI" id="CHEBI:30616"/>
    </ligand>
</feature>
<evidence type="ECO:0000256" key="4">
    <source>
        <dbReference type="ARBA" id="ARBA00022692"/>
    </source>
</evidence>
<dbReference type="InterPro" id="IPR008266">
    <property type="entry name" value="Tyr_kinase_AS"/>
</dbReference>
<keyword evidence="5" id="KW-0732">Signal</keyword>
<evidence type="ECO:0000256" key="5">
    <source>
        <dbReference type="ARBA" id="ARBA00022729"/>
    </source>
</evidence>
<proteinExistence type="predicted"/>
<keyword evidence="6 17" id="KW-0547">Nucleotide-binding</keyword>
<evidence type="ECO:0000256" key="1">
    <source>
        <dbReference type="ARBA" id="ARBA00004479"/>
    </source>
</evidence>
<dbReference type="PROSITE" id="PS00109">
    <property type="entry name" value="PROTEIN_KINASE_TYR"/>
    <property type="match status" value="1"/>
</dbReference>
<dbReference type="KEGG" id="lak:106164119"/>
<keyword evidence="11" id="KW-0829">Tyrosine-protein kinase</keyword>
<feature type="binding site" evidence="18">
    <location>
        <position position="347"/>
    </location>
    <ligand>
        <name>Mg(2+)</name>
        <dbReference type="ChEBI" id="CHEBI:18420"/>
    </ligand>
</feature>